<evidence type="ECO:0000313" key="2">
    <source>
        <dbReference type="EMBL" id="CAI9556226.1"/>
    </source>
</evidence>
<sequence length="189" mass="20955">MLGEVQALQTCVKCRHLHLSCLNIRQHWMQLDRHRPPGPSPLLKLGERLVFNMERLWEQRRLSNASSNIERLLVLQHEALLGLVTSVRDQTTALQDLSHDIRALCQAGAEQNAPSARGSQPLCSSSLGPMPRLPQSSPVESAGEAAGEQALEVPILELPTLEQPPQETPPEDQYASFPMIPLLHLPHTP</sequence>
<evidence type="ECO:0000313" key="3">
    <source>
        <dbReference type="Proteomes" id="UP001162483"/>
    </source>
</evidence>
<feature type="region of interest" description="Disordered" evidence="1">
    <location>
        <begin position="111"/>
        <end position="189"/>
    </location>
</feature>
<organism evidence="2 3">
    <name type="scientific">Staurois parvus</name>
    <dbReference type="NCBI Taxonomy" id="386267"/>
    <lineage>
        <taxon>Eukaryota</taxon>
        <taxon>Metazoa</taxon>
        <taxon>Chordata</taxon>
        <taxon>Craniata</taxon>
        <taxon>Vertebrata</taxon>
        <taxon>Euteleostomi</taxon>
        <taxon>Amphibia</taxon>
        <taxon>Batrachia</taxon>
        <taxon>Anura</taxon>
        <taxon>Neobatrachia</taxon>
        <taxon>Ranoidea</taxon>
        <taxon>Ranidae</taxon>
        <taxon>Staurois</taxon>
    </lineage>
</organism>
<keyword evidence="3" id="KW-1185">Reference proteome</keyword>
<protein>
    <submittedName>
        <fullName evidence="2">Uncharacterized protein</fullName>
    </submittedName>
</protein>
<dbReference type="Proteomes" id="UP001162483">
    <property type="component" value="Unassembled WGS sequence"/>
</dbReference>
<reference evidence="2" key="1">
    <citation type="submission" date="2023-05" db="EMBL/GenBank/DDBJ databases">
        <authorList>
            <person name="Stuckert A."/>
        </authorList>
    </citation>
    <scope>NUCLEOTIDE SEQUENCE</scope>
</reference>
<feature type="non-terminal residue" evidence="2">
    <location>
        <position position="189"/>
    </location>
</feature>
<comment type="caution">
    <text evidence="2">The sequence shown here is derived from an EMBL/GenBank/DDBJ whole genome shotgun (WGS) entry which is preliminary data.</text>
</comment>
<feature type="compositionally biased region" description="Polar residues" evidence="1">
    <location>
        <begin position="112"/>
        <end position="127"/>
    </location>
</feature>
<dbReference type="EMBL" id="CATNWA010008470">
    <property type="protein sequence ID" value="CAI9556226.1"/>
    <property type="molecule type" value="Genomic_DNA"/>
</dbReference>
<feature type="compositionally biased region" description="Low complexity" evidence="1">
    <location>
        <begin position="156"/>
        <end position="165"/>
    </location>
</feature>
<evidence type="ECO:0000256" key="1">
    <source>
        <dbReference type="SAM" id="MobiDB-lite"/>
    </source>
</evidence>
<accession>A0ABN9C834</accession>
<name>A0ABN9C834_9NEOB</name>
<gene>
    <name evidence="2" type="ORF">SPARVUS_LOCUS4521605</name>
</gene>
<proteinExistence type="predicted"/>